<dbReference type="EMBL" id="WHJG01000008">
    <property type="protein sequence ID" value="NHZ79763.1"/>
    <property type="molecule type" value="Genomic_DNA"/>
</dbReference>
<comment type="caution">
    <text evidence="1">The sequence shown here is derived from an EMBL/GenBank/DDBJ whole genome shotgun (WGS) entry which is preliminary data.</text>
</comment>
<proteinExistence type="predicted"/>
<evidence type="ECO:0000313" key="2">
    <source>
        <dbReference type="Proteomes" id="UP000621455"/>
    </source>
</evidence>
<name>A0ABX0NCQ8_9BURK</name>
<organism evidence="1 2">
    <name type="scientific">Massilia frigida</name>
    <dbReference type="NCBI Taxonomy" id="2609281"/>
    <lineage>
        <taxon>Bacteria</taxon>
        <taxon>Pseudomonadati</taxon>
        <taxon>Pseudomonadota</taxon>
        <taxon>Betaproteobacteria</taxon>
        <taxon>Burkholderiales</taxon>
        <taxon>Oxalobacteraceae</taxon>
        <taxon>Telluria group</taxon>
        <taxon>Massilia</taxon>
    </lineage>
</organism>
<gene>
    <name evidence="1" type="ORF">F2P44_10805</name>
</gene>
<dbReference type="PANTHER" id="PTHR13833">
    <property type="match status" value="1"/>
</dbReference>
<accession>A0ABX0NCQ8</accession>
<evidence type="ECO:0008006" key="3">
    <source>
        <dbReference type="Google" id="ProtNLM"/>
    </source>
</evidence>
<keyword evidence="2" id="KW-1185">Reference proteome</keyword>
<evidence type="ECO:0000313" key="1">
    <source>
        <dbReference type="EMBL" id="NHZ79763.1"/>
    </source>
</evidence>
<dbReference type="Gene3D" id="2.40.10.500">
    <property type="match status" value="1"/>
</dbReference>
<protein>
    <recommendedName>
        <fullName evidence="3">SMP-30/Gluconolactonase/LRE-like region domain-containing protein</fullName>
    </recommendedName>
</protein>
<dbReference type="InterPro" id="IPR011042">
    <property type="entry name" value="6-blade_b-propeller_TolB-like"/>
</dbReference>
<dbReference type="PANTHER" id="PTHR13833:SF71">
    <property type="entry name" value="NHL DOMAIN-CONTAINING PROTEIN"/>
    <property type="match status" value="1"/>
</dbReference>
<dbReference type="Gene3D" id="2.120.10.30">
    <property type="entry name" value="TolB, C-terminal domain"/>
    <property type="match status" value="4"/>
</dbReference>
<dbReference type="RefSeq" id="WP_167086718.1">
    <property type="nucleotide sequence ID" value="NZ_WHJG01000008.1"/>
</dbReference>
<sequence length="706" mass="74031">MSRVYKERCGLFSSCKYYQEVSVTFTTTSIFKDNNTMRHYSIQSVSPRFQALSRSTALLLCCALAACSGSGGSSPAPSAVPAPTPETPVVPVAPPQASRLPHVLSGVPSLLQSPAGVAVDKDGNTFVIDSTRQLVLKITPAGVVTTLAGSDLSYGSQDGQGADASFRFTKNSGMLIDRAGNLIVADTCNFSIRRITPQGMVSTVAGTRTAGCSGHPESRDGVGAGALLQAPESIALDINGDYLVAEGATHVVRRVTQDGTVTTIVWAQPDMSGPTVPSKLRGLAVDRNGIIYFSSRELIYRIKDGEALRWAGTLERSAPDGPRLNAKLDMVTHMAFNASGDLYLSDSSSVRKISSDGIVSTVAGKFDSPGAGDGNKNVARFSSLGALAFDPQGQMIVVDGSVMRKVSMGGDVSTFAATPATSGMVDGPAGVARFQYGISMAADSKGNVYVLDPHANVVRRVSPDGTASLLAGVAGVRNSAERGRVRADAFAEQKSIAVDARDVVYVSDVDRIVRIEDGVLITVVAQDERTMVEHIAVDSVGNIATVGRTGVRVLNPRGDILITVEQSDVAKLAPPARELYGYRPAGVAFDGAGNLYIADLESHTILKRDTLGHFSVFAGTFDGDGNADGAPGKARLGFDGPVHMTFVPNGDMYLTGSGKVRKITPDGTVSTPVLAWGYPSLTSIAYSQKRLLGMTGFAVLETPLPQ</sequence>
<dbReference type="SUPFAM" id="SSF101898">
    <property type="entry name" value="NHL repeat"/>
    <property type="match status" value="2"/>
</dbReference>
<dbReference type="Proteomes" id="UP000621455">
    <property type="component" value="Unassembled WGS sequence"/>
</dbReference>
<reference evidence="1 2" key="1">
    <citation type="submission" date="2019-10" db="EMBL/GenBank/DDBJ databases">
        <title>Taxonomy of Antarctic Massilia spp.: description of Massilia rubra sp. nov., Massilia aquatica sp. nov., Massilia mucilaginosa sp. nov., Massilia frigida sp. nov. isolated from streams, lakes and regoliths.</title>
        <authorList>
            <person name="Holochova P."/>
            <person name="Sedlacek I."/>
            <person name="Kralova S."/>
            <person name="Maslanova I."/>
            <person name="Busse H.-J."/>
            <person name="Stankova E."/>
            <person name="Vrbovska V."/>
            <person name="Kovarovic V."/>
            <person name="Bartak M."/>
            <person name="Svec P."/>
            <person name="Pantucek R."/>
        </authorList>
    </citation>
    <scope>NUCLEOTIDE SEQUENCE [LARGE SCALE GENOMIC DNA]</scope>
    <source>
        <strain evidence="1 2">CCM 8695</strain>
    </source>
</reference>